<evidence type="ECO:0000256" key="8">
    <source>
        <dbReference type="ARBA" id="ARBA00032993"/>
    </source>
</evidence>
<protein>
    <recommendedName>
        <fullName evidence="8">KRR-R motif-containing protein 1</fullName>
    </recommendedName>
</protein>
<sequence>MVSVLLLRLSRQARDMIKLLARSVPIAQARKILDDGMFCDIIKIGGMVRNKPTNFLLPEKDPVLSSFVASASLFSTQGSRASSHFPLP</sequence>
<dbReference type="InterPro" id="IPR024166">
    <property type="entry name" value="rRNA_assembly_KRR1"/>
</dbReference>
<keyword evidence="7" id="KW-0687">Ribonucleoprotein</keyword>
<dbReference type="GO" id="GO:0003723">
    <property type="term" value="F:RNA binding"/>
    <property type="evidence" value="ECO:0007669"/>
    <property type="project" value="UniProtKB-KW"/>
</dbReference>
<keyword evidence="6" id="KW-0539">Nucleus</keyword>
<evidence type="ECO:0000256" key="7">
    <source>
        <dbReference type="ARBA" id="ARBA00023274"/>
    </source>
</evidence>
<name>A0A2T6IWQ6_TOXGO</name>
<organism evidence="10 11">
    <name type="scientific">Toxoplasma gondii TgCATBr9</name>
    <dbReference type="NCBI Taxonomy" id="943120"/>
    <lineage>
        <taxon>Eukaryota</taxon>
        <taxon>Sar</taxon>
        <taxon>Alveolata</taxon>
        <taxon>Apicomplexa</taxon>
        <taxon>Conoidasida</taxon>
        <taxon>Coccidia</taxon>
        <taxon>Eucoccidiorida</taxon>
        <taxon>Eimeriorina</taxon>
        <taxon>Sarcocystidae</taxon>
        <taxon>Toxoplasma</taxon>
    </lineage>
</organism>
<evidence type="ECO:0000256" key="3">
    <source>
        <dbReference type="ARBA" id="ARBA00022517"/>
    </source>
</evidence>
<feature type="domain" description="KRR1 small subunit processome component first KH" evidence="9">
    <location>
        <begin position="12"/>
        <end position="35"/>
    </location>
</feature>
<evidence type="ECO:0000256" key="4">
    <source>
        <dbReference type="ARBA" id="ARBA00022552"/>
    </source>
</evidence>
<dbReference type="PANTHER" id="PTHR12581">
    <property type="entry name" value="HIV-1 REV BINDING PROTEIN 2, 3"/>
    <property type="match status" value="1"/>
</dbReference>
<comment type="subcellular location">
    <subcellularLocation>
        <location evidence="1">Nucleus</location>
        <location evidence="1">Nucleolus</location>
    </subcellularLocation>
</comment>
<dbReference type="AlphaFoldDB" id="A0A2T6IWQ6"/>
<evidence type="ECO:0000313" key="11">
    <source>
        <dbReference type="Proteomes" id="UP000244488"/>
    </source>
</evidence>
<dbReference type="InterPro" id="IPR036612">
    <property type="entry name" value="KH_dom_type_1_sf"/>
</dbReference>
<dbReference type="InterPro" id="IPR041174">
    <property type="entry name" value="KRR1-like_KH1"/>
</dbReference>
<dbReference type="GO" id="GO:0006364">
    <property type="term" value="P:rRNA processing"/>
    <property type="evidence" value="ECO:0007669"/>
    <property type="project" value="UniProtKB-KW"/>
</dbReference>
<dbReference type="VEuPathDB" id="ToxoDB:TGBR9_381800"/>
<accession>A0A2T6IWQ6</accession>
<evidence type="ECO:0000313" key="10">
    <source>
        <dbReference type="EMBL" id="PUA89767.1"/>
    </source>
</evidence>
<dbReference type="Proteomes" id="UP000244488">
    <property type="component" value="Unassembled WGS sequence"/>
</dbReference>
<dbReference type="Gene3D" id="3.30.1370.10">
    <property type="entry name" value="K Homology domain, type 1"/>
    <property type="match status" value="1"/>
</dbReference>
<evidence type="ECO:0000256" key="2">
    <source>
        <dbReference type="ARBA" id="ARBA00009344"/>
    </source>
</evidence>
<evidence type="ECO:0000259" key="9">
    <source>
        <dbReference type="Pfam" id="PF17903"/>
    </source>
</evidence>
<keyword evidence="4" id="KW-0698">rRNA processing</keyword>
<dbReference type="EMBL" id="AFHV02001159">
    <property type="protein sequence ID" value="PUA89767.1"/>
    <property type="molecule type" value="Genomic_DNA"/>
</dbReference>
<keyword evidence="5" id="KW-0694">RNA-binding</keyword>
<gene>
    <name evidence="10" type="ORF">TGBR9_381800</name>
</gene>
<evidence type="ECO:0000256" key="5">
    <source>
        <dbReference type="ARBA" id="ARBA00022884"/>
    </source>
</evidence>
<reference evidence="10 11" key="1">
    <citation type="journal article" date="2016" name="Nat. Commun.">
        <title>Local admixture of amplified and diversified secreted pathogenesis determinants shapes mosaic Toxoplasma gondii genomes.</title>
        <authorList>
            <person name="Lorenzi H."/>
            <person name="Khan A."/>
            <person name="Behnke M.S."/>
            <person name="Namasivayam S."/>
            <person name="Swapna L.S."/>
            <person name="Hadjithomas M."/>
            <person name="Karamycheva S."/>
            <person name="Pinney D."/>
            <person name="Brunk B.P."/>
            <person name="Ajioka J.W."/>
            <person name="Ajzenberg D."/>
            <person name="Boothroyd J.C."/>
            <person name="Boyle J.P."/>
            <person name="Darde M.L."/>
            <person name="Diaz-Miranda M.A."/>
            <person name="Dubey J.P."/>
            <person name="Fritz H.M."/>
            <person name="Gennari S.M."/>
            <person name="Gregory B.D."/>
            <person name="Kim K."/>
            <person name="Saeij J.P."/>
            <person name="Su C."/>
            <person name="White M.W."/>
            <person name="Zhu X.Q."/>
            <person name="Howe D.K."/>
            <person name="Rosenthal B.M."/>
            <person name="Grigg M.E."/>
            <person name="Parkinson J."/>
            <person name="Liu L."/>
            <person name="Kissinger J.C."/>
            <person name="Roos D.S."/>
            <person name="Sibley L.D."/>
        </authorList>
    </citation>
    <scope>NUCLEOTIDE SEQUENCE [LARGE SCALE GENOMIC DNA]</scope>
    <source>
        <strain evidence="10 11">TgCATBr9</strain>
    </source>
</reference>
<dbReference type="Pfam" id="PF17903">
    <property type="entry name" value="KH_KRR1_1st"/>
    <property type="match status" value="1"/>
</dbReference>
<proteinExistence type="inferred from homology"/>
<evidence type="ECO:0000256" key="6">
    <source>
        <dbReference type="ARBA" id="ARBA00023242"/>
    </source>
</evidence>
<comment type="caution">
    <text evidence="10">The sequence shown here is derived from an EMBL/GenBank/DDBJ whole genome shotgun (WGS) entry which is preliminary data.</text>
</comment>
<comment type="similarity">
    <text evidence="2">Belongs to the KRR1 family.</text>
</comment>
<keyword evidence="3" id="KW-0690">Ribosome biogenesis</keyword>
<dbReference type="PANTHER" id="PTHR12581:SF0">
    <property type="entry name" value="KRR1 SMALL SUBUNIT PROCESSOME COMPONENT HOMOLOG"/>
    <property type="match status" value="1"/>
</dbReference>
<evidence type="ECO:0000256" key="1">
    <source>
        <dbReference type="ARBA" id="ARBA00004604"/>
    </source>
</evidence>
<dbReference type="GO" id="GO:0032040">
    <property type="term" value="C:small-subunit processome"/>
    <property type="evidence" value="ECO:0007669"/>
    <property type="project" value="TreeGrafter"/>
</dbReference>